<dbReference type="PANTHER" id="PTHR10993:SF7">
    <property type="entry name" value="LIPOYLTRANSFERASE 2, MITOCHONDRIAL-RELATED"/>
    <property type="match status" value="1"/>
</dbReference>
<comment type="subcellular location">
    <subcellularLocation>
        <location evidence="5">Cytoplasm</location>
    </subcellularLocation>
</comment>
<dbReference type="InterPro" id="IPR020605">
    <property type="entry name" value="Octanoyltransferase_CS"/>
</dbReference>
<feature type="binding site" evidence="5 8">
    <location>
        <begin position="137"/>
        <end position="139"/>
    </location>
    <ligand>
        <name>substrate</name>
    </ligand>
</feature>
<keyword evidence="12" id="KW-1185">Reference proteome</keyword>
<dbReference type="PIRSF" id="PIRSF016262">
    <property type="entry name" value="LPLase"/>
    <property type="match status" value="1"/>
</dbReference>
<comment type="miscellaneous">
    <text evidence="5">In the reaction, the free carboxyl group of octanoic acid is attached via an amide linkage to the epsilon-amino group of a specific lysine residue of lipoyl domains of lipoate-dependent enzymes.</text>
</comment>
<evidence type="ECO:0000256" key="6">
    <source>
        <dbReference type="PIRNR" id="PIRNR016262"/>
    </source>
</evidence>
<dbReference type="InterPro" id="IPR000544">
    <property type="entry name" value="Octanoyltransferase"/>
</dbReference>
<comment type="similarity">
    <text evidence="5 6">Belongs to the LipB family.</text>
</comment>
<feature type="site" description="Lowers pKa of active site Cys" evidence="5 9">
    <location>
        <position position="134"/>
    </location>
</feature>
<reference evidence="11 12" key="1">
    <citation type="submission" date="2020-04" db="EMBL/GenBank/DDBJ databases">
        <title>Luteolibacter sp. G-1-1-1 isolated from soil.</title>
        <authorList>
            <person name="Dahal R.H."/>
        </authorList>
    </citation>
    <scope>NUCLEOTIDE SEQUENCE [LARGE SCALE GENOMIC DNA]</scope>
    <source>
        <strain evidence="11 12">G-1-1-1</strain>
    </source>
</reference>
<evidence type="ECO:0000256" key="8">
    <source>
        <dbReference type="PIRSR" id="PIRSR016262-2"/>
    </source>
</evidence>
<accession>A0A858RRH5</accession>
<name>A0A858RRH5_9BACT</name>
<feature type="domain" description="BPL/LPL catalytic" evidence="10">
    <location>
        <begin position="29"/>
        <end position="206"/>
    </location>
</feature>
<keyword evidence="3 5" id="KW-0012">Acyltransferase</keyword>
<keyword evidence="5" id="KW-0963">Cytoplasm</keyword>
<comment type="pathway">
    <text evidence="1 5 6">Protein modification; protein lipoylation via endogenous pathway; protein N(6)-(lipoyl)lysine from octanoyl-[acyl-carrier-protein]: step 1/2.</text>
</comment>
<dbReference type="PANTHER" id="PTHR10993">
    <property type="entry name" value="OCTANOYLTRANSFERASE"/>
    <property type="match status" value="1"/>
</dbReference>
<gene>
    <name evidence="5 11" type="primary">lipB</name>
    <name evidence="11" type="ORF">HHL09_25635</name>
</gene>
<dbReference type="Gene3D" id="3.30.930.10">
    <property type="entry name" value="Bira Bifunctional Protein, Domain 2"/>
    <property type="match status" value="1"/>
</dbReference>
<dbReference type="EMBL" id="CP051774">
    <property type="protein sequence ID" value="QJE99018.1"/>
    <property type="molecule type" value="Genomic_DNA"/>
</dbReference>
<comment type="catalytic activity">
    <reaction evidence="5 6">
        <text>octanoyl-[ACP] + L-lysyl-[protein] = N(6)-octanoyl-L-lysyl-[protein] + holo-[ACP] + H(+)</text>
        <dbReference type="Rhea" id="RHEA:17665"/>
        <dbReference type="Rhea" id="RHEA-COMP:9636"/>
        <dbReference type="Rhea" id="RHEA-COMP:9685"/>
        <dbReference type="Rhea" id="RHEA-COMP:9752"/>
        <dbReference type="Rhea" id="RHEA-COMP:9928"/>
        <dbReference type="ChEBI" id="CHEBI:15378"/>
        <dbReference type="ChEBI" id="CHEBI:29969"/>
        <dbReference type="ChEBI" id="CHEBI:64479"/>
        <dbReference type="ChEBI" id="CHEBI:78463"/>
        <dbReference type="ChEBI" id="CHEBI:78809"/>
        <dbReference type="EC" id="2.3.1.181"/>
    </reaction>
</comment>
<dbReference type="CDD" id="cd16444">
    <property type="entry name" value="LipB"/>
    <property type="match status" value="1"/>
</dbReference>
<evidence type="ECO:0000259" key="10">
    <source>
        <dbReference type="PROSITE" id="PS51733"/>
    </source>
</evidence>
<dbReference type="PROSITE" id="PS01313">
    <property type="entry name" value="LIPB"/>
    <property type="match status" value="1"/>
</dbReference>
<evidence type="ECO:0000256" key="4">
    <source>
        <dbReference type="ARBA" id="ARBA00024732"/>
    </source>
</evidence>
<dbReference type="KEGG" id="luo:HHL09_25635"/>
<evidence type="ECO:0000256" key="2">
    <source>
        <dbReference type="ARBA" id="ARBA00022679"/>
    </source>
</evidence>
<evidence type="ECO:0000256" key="9">
    <source>
        <dbReference type="PIRSR" id="PIRSR016262-3"/>
    </source>
</evidence>
<dbReference type="GO" id="GO:0009249">
    <property type="term" value="P:protein lipoylation"/>
    <property type="evidence" value="ECO:0007669"/>
    <property type="project" value="InterPro"/>
</dbReference>
<feature type="binding site" evidence="5 8">
    <location>
        <begin position="150"/>
        <end position="152"/>
    </location>
    <ligand>
        <name>substrate</name>
    </ligand>
</feature>
<dbReference type="GO" id="GO:0005737">
    <property type="term" value="C:cytoplasm"/>
    <property type="evidence" value="ECO:0007669"/>
    <property type="project" value="UniProtKB-SubCell"/>
</dbReference>
<dbReference type="Proteomes" id="UP000501812">
    <property type="component" value="Chromosome"/>
</dbReference>
<evidence type="ECO:0000256" key="1">
    <source>
        <dbReference type="ARBA" id="ARBA00004821"/>
    </source>
</evidence>
<dbReference type="GO" id="GO:0033819">
    <property type="term" value="F:lipoyl(octanoyl) transferase activity"/>
    <property type="evidence" value="ECO:0007669"/>
    <property type="project" value="UniProtKB-EC"/>
</dbReference>
<dbReference type="InterPro" id="IPR004143">
    <property type="entry name" value="BPL_LPL_catalytic"/>
</dbReference>
<dbReference type="SUPFAM" id="SSF55681">
    <property type="entry name" value="Class II aaRS and biotin synthetases"/>
    <property type="match status" value="1"/>
</dbReference>
<evidence type="ECO:0000256" key="3">
    <source>
        <dbReference type="ARBA" id="ARBA00023315"/>
    </source>
</evidence>
<feature type="active site" description="Acyl-thioester intermediate" evidence="5 7">
    <location>
        <position position="169"/>
    </location>
</feature>
<evidence type="ECO:0000256" key="5">
    <source>
        <dbReference type="HAMAP-Rule" id="MF_00013"/>
    </source>
</evidence>
<dbReference type="AlphaFoldDB" id="A0A858RRH5"/>
<dbReference type="InterPro" id="IPR045864">
    <property type="entry name" value="aa-tRNA-synth_II/BPL/LPL"/>
</dbReference>
<sequence length="206" mass="22806">MKTIRLGKNISYEDGLKQQDAAVEDILERGGKELLFLLEHAPVYTIGRLRDQSSLRDATLLPAAVHETNRGGQATYHGPGQLVGYPILDLRERNRDLHAHLRNLEEALILTCRDFGIPAGRRDGLTGVWVENRKLASIGVGVRKWISMHGFAINVTAECLLPFFAITPCGIDGVVMSCVAQEAGREISVEEFADAFEPHFAKLFAR</sequence>
<dbReference type="Pfam" id="PF21948">
    <property type="entry name" value="LplA-B_cat"/>
    <property type="match status" value="1"/>
</dbReference>
<dbReference type="UniPathway" id="UPA00538">
    <property type="reaction ID" value="UER00592"/>
</dbReference>
<dbReference type="RefSeq" id="WP_169457504.1">
    <property type="nucleotide sequence ID" value="NZ_CP051774.1"/>
</dbReference>
<evidence type="ECO:0000313" key="12">
    <source>
        <dbReference type="Proteomes" id="UP000501812"/>
    </source>
</evidence>
<dbReference type="EC" id="2.3.1.181" evidence="5 6"/>
<dbReference type="HAMAP" id="MF_00013">
    <property type="entry name" value="LipB"/>
    <property type="match status" value="1"/>
</dbReference>
<comment type="function">
    <text evidence="4 5 6">Catalyzes the transfer of endogenously produced octanoic acid from octanoyl-acyl-carrier-protein onto the lipoyl domains of lipoate-dependent enzymes. Lipoyl-ACP can also act as a substrate although octanoyl-ACP is likely to be the physiological substrate.</text>
</comment>
<dbReference type="PROSITE" id="PS51733">
    <property type="entry name" value="BPL_LPL_CATALYTIC"/>
    <property type="match status" value="1"/>
</dbReference>
<evidence type="ECO:0000256" key="7">
    <source>
        <dbReference type="PIRSR" id="PIRSR016262-1"/>
    </source>
</evidence>
<dbReference type="NCBIfam" id="NF010925">
    <property type="entry name" value="PRK14345.1"/>
    <property type="match status" value="1"/>
</dbReference>
<keyword evidence="2 5" id="KW-0808">Transferase</keyword>
<proteinExistence type="inferred from homology"/>
<organism evidence="11 12">
    <name type="scientific">Luteolibacter luteus</name>
    <dbReference type="NCBI Taxonomy" id="2728835"/>
    <lineage>
        <taxon>Bacteria</taxon>
        <taxon>Pseudomonadati</taxon>
        <taxon>Verrucomicrobiota</taxon>
        <taxon>Verrucomicrobiia</taxon>
        <taxon>Verrucomicrobiales</taxon>
        <taxon>Verrucomicrobiaceae</taxon>
        <taxon>Luteolibacter</taxon>
    </lineage>
</organism>
<feature type="binding site" evidence="5 8">
    <location>
        <begin position="70"/>
        <end position="77"/>
    </location>
    <ligand>
        <name>substrate</name>
    </ligand>
</feature>
<protein>
    <recommendedName>
        <fullName evidence="5 6">Octanoyltransferase</fullName>
        <ecNumber evidence="5 6">2.3.1.181</ecNumber>
    </recommendedName>
    <alternativeName>
        <fullName evidence="5">Lipoate-protein ligase B</fullName>
    </alternativeName>
    <alternativeName>
        <fullName evidence="5">Lipoyl/octanoyl transferase</fullName>
    </alternativeName>
    <alternativeName>
        <fullName evidence="5">Octanoyl-[acyl-carrier-protein]-protein N-octanoyltransferase</fullName>
    </alternativeName>
</protein>
<evidence type="ECO:0000313" key="11">
    <source>
        <dbReference type="EMBL" id="QJE99018.1"/>
    </source>
</evidence>
<dbReference type="NCBIfam" id="TIGR00214">
    <property type="entry name" value="lipB"/>
    <property type="match status" value="1"/>
</dbReference>